<evidence type="ECO:0000313" key="4">
    <source>
        <dbReference type="Proteomes" id="UP001144280"/>
    </source>
</evidence>
<comment type="caution">
    <text evidence="3">The sequence shown here is derived from an EMBL/GenBank/DDBJ whole genome shotgun (WGS) entry which is preliminary data.</text>
</comment>
<dbReference type="RefSeq" id="WP_281901333.1">
    <property type="nucleotide sequence ID" value="NZ_BSDI01000036.1"/>
</dbReference>
<evidence type="ECO:0000256" key="1">
    <source>
        <dbReference type="SAM" id="MobiDB-lite"/>
    </source>
</evidence>
<feature type="compositionally biased region" description="Low complexity" evidence="1">
    <location>
        <begin position="51"/>
        <end position="71"/>
    </location>
</feature>
<dbReference type="EMBL" id="BSDI01000036">
    <property type="protein sequence ID" value="GLI00787.1"/>
    <property type="molecule type" value="Genomic_DNA"/>
</dbReference>
<name>A0ABQ5R3L4_9ACTN</name>
<sequence length="374" mass="39973">MATTRKRVTVIASALSAAVVTMALVYAVTPSEPAATPVADTVDAHAFHTAEPTPEQTEAAPATSAPAPATKSPEKPKEPEVEPTNPGTLTRTILHGPYEVPAAVGDKDGRSRDIIELGVETPCGDCYITSIKPDMVYADGSEANVDTGPGLHHFLLTSQFRSDPTCGANLPNPSVFLGERFAAAGNERTEIRMPLGYGLYNAGLHRWNMASDFMNHAEEPKSVFIKITYEYVPASAGELKTVRPVWLDVAPCRSVRDTYQVPAGGSTQTADWEVNVPGRVIGLGGHSHNRSVNVKATNLSTGEVICDSVVRYGESSRFVNIHGEKEVSSLSKCTGTPLTTVEEGQTVRLESTYKTKAAIPDAMGIMVMYVEQDG</sequence>
<dbReference type="Pfam" id="PF07712">
    <property type="entry name" value="SURNod19"/>
    <property type="match status" value="1"/>
</dbReference>
<organism evidence="3 4">
    <name type="scientific">Phytohabitans aurantiacus</name>
    <dbReference type="NCBI Taxonomy" id="3016789"/>
    <lineage>
        <taxon>Bacteria</taxon>
        <taxon>Bacillati</taxon>
        <taxon>Actinomycetota</taxon>
        <taxon>Actinomycetes</taxon>
        <taxon>Micromonosporales</taxon>
        <taxon>Micromonosporaceae</taxon>
    </lineage>
</organism>
<dbReference type="Proteomes" id="UP001144280">
    <property type="component" value="Unassembled WGS sequence"/>
</dbReference>
<reference evidence="3" key="1">
    <citation type="submission" date="2022-12" db="EMBL/GenBank/DDBJ databases">
        <title>New Phytohabitans aurantiacus sp. RD004123 nov., an actinomycete isolated from soil.</title>
        <authorList>
            <person name="Triningsih D.W."/>
            <person name="Harunari E."/>
            <person name="Igarashi Y."/>
        </authorList>
    </citation>
    <scope>NUCLEOTIDE SEQUENCE</scope>
    <source>
        <strain evidence="3">RD004123</strain>
    </source>
</reference>
<evidence type="ECO:0000313" key="3">
    <source>
        <dbReference type="EMBL" id="GLI00787.1"/>
    </source>
</evidence>
<protein>
    <submittedName>
        <fullName evidence="3">Uncharacterized protein</fullName>
    </submittedName>
</protein>
<feature type="region of interest" description="Disordered" evidence="1">
    <location>
        <begin position="51"/>
        <end position="106"/>
    </location>
</feature>
<proteinExistence type="predicted"/>
<accession>A0ABQ5R3L4</accession>
<keyword evidence="2" id="KW-0732">Signal</keyword>
<keyword evidence="4" id="KW-1185">Reference proteome</keyword>
<gene>
    <name evidence="3" type="ORF">Pa4123_60630</name>
</gene>
<evidence type="ECO:0000256" key="2">
    <source>
        <dbReference type="SAM" id="SignalP"/>
    </source>
</evidence>
<dbReference type="InterPro" id="IPR011692">
    <property type="entry name" value="Stress_up-reg_Nod19"/>
</dbReference>
<feature type="chain" id="PRO_5045119580" evidence="2">
    <location>
        <begin position="28"/>
        <end position="374"/>
    </location>
</feature>
<feature type="signal peptide" evidence="2">
    <location>
        <begin position="1"/>
        <end position="27"/>
    </location>
</feature>